<keyword evidence="2" id="KW-0472">Membrane</keyword>
<evidence type="ECO:0000256" key="1">
    <source>
        <dbReference type="SAM" id="MobiDB-lite"/>
    </source>
</evidence>
<evidence type="ECO:0000313" key="4">
    <source>
        <dbReference type="Proteomes" id="UP000198327"/>
    </source>
</evidence>
<evidence type="ECO:0008006" key="5">
    <source>
        <dbReference type="Google" id="ProtNLM"/>
    </source>
</evidence>
<dbReference type="InterPro" id="IPR047958">
    <property type="entry name" value="B-4DMT-like"/>
</dbReference>
<proteinExistence type="predicted"/>
<feature type="transmembrane region" description="Helical" evidence="2">
    <location>
        <begin position="12"/>
        <end position="30"/>
    </location>
</feature>
<keyword evidence="2" id="KW-0812">Transmembrane</keyword>
<feature type="transmembrane region" description="Helical" evidence="2">
    <location>
        <begin position="75"/>
        <end position="95"/>
    </location>
</feature>
<name>A0A239CS62_9NOCA</name>
<feature type="region of interest" description="Disordered" evidence="1">
    <location>
        <begin position="147"/>
        <end position="210"/>
    </location>
</feature>
<evidence type="ECO:0000313" key="3">
    <source>
        <dbReference type="EMBL" id="SNS23096.1"/>
    </source>
</evidence>
<dbReference type="Proteomes" id="UP000198327">
    <property type="component" value="Unassembled WGS sequence"/>
</dbReference>
<dbReference type="STRING" id="398843.A3K89_02565"/>
<protein>
    <recommendedName>
        <fullName evidence="5">Transmembrane protein</fullName>
    </recommendedName>
</protein>
<reference evidence="4" key="1">
    <citation type="submission" date="2017-06" db="EMBL/GenBank/DDBJ databases">
        <authorList>
            <person name="Varghese N."/>
            <person name="Submissions S."/>
        </authorList>
    </citation>
    <scope>NUCLEOTIDE SEQUENCE [LARGE SCALE GENOMIC DNA]</scope>
    <source>
        <strain evidence="4">JCM 23211</strain>
    </source>
</reference>
<organism evidence="3 4">
    <name type="scientific">Rhodococcoides kyotonense</name>
    <dbReference type="NCBI Taxonomy" id="398843"/>
    <lineage>
        <taxon>Bacteria</taxon>
        <taxon>Bacillati</taxon>
        <taxon>Actinomycetota</taxon>
        <taxon>Actinomycetes</taxon>
        <taxon>Mycobacteriales</taxon>
        <taxon>Nocardiaceae</taxon>
        <taxon>Rhodococcoides</taxon>
    </lineage>
</organism>
<keyword evidence="4" id="KW-1185">Reference proteome</keyword>
<dbReference type="AlphaFoldDB" id="A0A239CS62"/>
<gene>
    <name evidence="3" type="ORF">SAMN05421642_101182</name>
</gene>
<feature type="transmembrane region" description="Helical" evidence="2">
    <location>
        <begin position="115"/>
        <end position="137"/>
    </location>
</feature>
<feature type="transmembrane region" description="Helical" evidence="2">
    <location>
        <begin position="36"/>
        <end position="54"/>
    </location>
</feature>
<sequence length="210" mass="22358">MTGWVVRGIGMGLINVGVRILLGAAVAQWPLHGSQLRWVGMAAVLLSVVVWAGIDGIRDRHANPDPEYGKDLTMVWLKAAVVGGLLAGLLSWLVGFIVDFSLGQNSLFFELTSGAAFTILVIFIPATIAVFLGRLLAGRDAKKKLAATDAEREKQRHDRHLVGAGGAAESSRAPETPRAADSQDSTRWADDSADTEVFPAVDPSATKKDS</sequence>
<dbReference type="EMBL" id="FZOW01000001">
    <property type="protein sequence ID" value="SNS23096.1"/>
    <property type="molecule type" value="Genomic_DNA"/>
</dbReference>
<evidence type="ECO:0000256" key="2">
    <source>
        <dbReference type="SAM" id="Phobius"/>
    </source>
</evidence>
<dbReference type="RefSeq" id="WP_089242697.1">
    <property type="nucleotide sequence ID" value="NZ_FZOW01000001.1"/>
</dbReference>
<keyword evidence="2" id="KW-1133">Transmembrane helix</keyword>
<dbReference type="OrthoDB" id="4375786at2"/>
<dbReference type="NCBIfam" id="NF037996">
    <property type="entry name" value="B-4DMT"/>
    <property type="match status" value="1"/>
</dbReference>
<accession>A0A239CS62</accession>